<gene>
    <name evidence="2" type="ORF">EYF80_035643</name>
</gene>
<evidence type="ECO:0000256" key="1">
    <source>
        <dbReference type="SAM" id="MobiDB-lite"/>
    </source>
</evidence>
<organism evidence="2 3">
    <name type="scientific">Liparis tanakae</name>
    <name type="common">Tanaka's snailfish</name>
    <dbReference type="NCBI Taxonomy" id="230148"/>
    <lineage>
        <taxon>Eukaryota</taxon>
        <taxon>Metazoa</taxon>
        <taxon>Chordata</taxon>
        <taxon>Craniata</taxon>
        <taxon>Vertebrata</taxon>
        <taxon>Euteleostomi</taxon>
        <taxon>Actinopterygii</taxon>
        <taxon>Neopterygii</taxon>
        <taxon>Teleostei</taxon>
        <taxon>Neoteleostei</taxon>
        <taxon>Acanthomorphata</taxon>
        <taxon>Eupercaria</taxon>
        <taxon>Perciformes</taxon>
        <taxon>Cottioidei</taxon>
        <taxon>Cottales</taxon>
        <taxon>Liparidae</taxon>
        <taxon>Liparis</taxon>
    </lineage>
</organism>
<comment type="caution">
    <text evidence="2">The sequence shown here is derived from an EMBL/GenBank/DDBJ whole genome shotgun (WGS) entry which is preliminary data.</text>
</comment>
<sequence length="220" mass="24173">MQPHHSPPQAPPCHQTPRPAPLSVGLRGPAPGSNTQTSLGQSIFEAFQKPSQPVLSNEMRLDMNLGDTSTHDESFSMEAEDMKLQHYAQHFILKQLPPFIQSIDRSTQDEEEESALRHIPLLDLLGADGRSVLGRNAVWSQEAGLLISKWKREAISSYPSGKGARRGLGTALIGPLVLPGGTTQTDSGQTEENEASPTEIGLIELNYFMRRHNLNPNEHL</sequence>
<accession>A0A4Z2GLI8</accession>
<evidence type="ECO:0000313" key="2">
    <source>
        <dbReference type="EMBL" id="TNN54135.1"/>
    </source>
</evidence>
<keyword evidence="3" id="KW-1185">Reference proteome</keyword>
<feature type="compositionally biased region" description="Pro residues" evidence="1">
    <location>
        <begin position="1"/>
        <end position="11"/>
    </location>
</feature>
<dbReference type="AlphaFoldDB" id="A0A4Z2GLI8"/>
<name>A0A4Z2GLI8_9TELE</name>
<protein>
    <submittedName>
        <fullName evidence="2">Uncharacterized protein</fullName>
    </submittedName>
</protein>
<feature type="region of interest" description="Disordered" evidence="1">
    <location>
        <begin position="178"/>
        <end position="197"/>
    </location>
</feature>
<reference evidence="2 3" key="1">
    <citation type="submission" date="2019-03" db="EMBL/GenBank/DDBJ databases">
        <title>First draft genome of Liparis tanakae, snailfish: a comprehensive survey of snailfish specific genes.</title>
        <authorList>
            <person name="Kim W."/>
            <person name="Song I."/>
            <person name="Jeong J.-H."/>
            <person name="Kim D."/>
            <person name="Kim S."/>
            <person name="Ryu S."/>
            <person name="Song J.Y."/>
            <person name="Lee S.K."/>
        </authorList>
    </citation>
    <scope>NUCLEOTIDE SEQUENCE [LARGE SCALE GENOMIC DNA]</scope>
    <source>
        <tissue evidence="2">Muscle</tissue>
    </source>
</reference>
<dbReference type="EMBL" id="SRLO01000494">
    <property type="protein sequence ID" value="TNN54135.1"/>
    <property type="molecule type" value="Genomic_DNA"/>
</dbReference>
<feature type="region of interest" description="Disordered" evidence="1">
    <location>
        <begin position="1"/>
        <end position="37"/>
    </location>
</feature>
<dbReference type="Proteomes" id="UP000314294">
    <property type="component" value="Unassembled WGS sequence"/>
</dbReference>
<proteinExistence type="predicted"/>
<evidence type="ECO:0000313" key="3">
    <source>
        <dbReference type="Proteomes" id="UP000314294"/>
    </source>
</evidence>